<name>A0ABP6KUI7_9ACTN</name>
<keyword evidence="3" id="KW-1185">Reference proteome</keyword>
<sequence>MTRSPHRRPLPHLRMIRRGAALIVAAAGAATAAIAVGLGACHPALSAEGEERPQPVGASMTEQFGPLDWLPVTPVRGTGKPPHSTTEAS</sequence>
<dbReference type="RefSeq" id="WP_290703446.1">
    <property type="nucleotide sequence ID" value="NZ_BAAAVS010000001.1"/>
</dbReference>
<proteinExistence type="predicted"/>
<evidence type="ECO:0000313" key="3">
    <source>
        <dbReference type="Proteomes" id="UP001501035"/>
    </source>
</evidence>
<dbReference type="Proteomes" id="UP001501035">
    <property type="component" value="Unassembled WGS sequence"/>
</dbReference>
<dbReference type="EMBL" id="BAAAVS010000001">
    <property type="protein sequence ID" value="GAA3022652.1"/>
    <property type="molecule type" value="Genomic_DNA"/>
</dbReference>
<evidence type="ECO:0000256" key="1">
    <source>
        <dbReference type="SAM" id="MobiDB-lite"/>
    </source>
</evidence>
<reference evidence="3" key="1">
    <citation type="journal article" date="2019" name="Int. J. Syst. Evol. Microbiol.">
        <title>The Global Catalogue of Microorganisms (GCM) 10K type strain sequencing project: providing services to taxonomists for standard genome sequencing and annotation.</title>
        <authorList>
            <consortium name="The Broad Institute Genomics Platform"/>
            <consortium name="The Broad Institute Genome Sequencing Center for Infectious Disease"/>
            <person name="Wu L."/>
            <person name="Ma J."/>
        </authorList>
    </citation>
    <scope>NUCLEOTIDE SEQUENCE [LARGE SCALE GENOMIC DNA]</scope>
    <source>
        <strain evidence="3">JCM 14234</strain>
    </source>
</reference>
<protein>
    <submittedName>
        <fullName evidence="2">Uncharacterized protein</fullName>
    </submittedName>
</protein>
<organism evidence="2 3">
    <name type="scientific">Gordonia defluvii</name>
    <dbReference type="NCBI Taxonomy" id="283718"/>
    <lineage>
        <taxon>Bacteria</taxon>
        <taxon>Bacillati</taxon>
        <taxon>Actinomycetota</taxon>
        <taxon>Actinomycetes</taxon>
        <taxon>Mycobacteriales</taxon>
        <taxon>Gordoniaceae</taxon>
        <taxon>Gordonia</taxon>
    </lineage>
</organism>
<feature type="region of interest" description="Disordered" evidence="1">
    <location>
        <begin position="48"/>
        <end position="89"/>
    </location>
</feature>
<gene>
    <name evidence="2" type="ORF">GCM10010528_00960</name>
</gene>
<evidence type="ECO:0000313" key="2">
    <source>
        <dbReference type="EMBL" id="GAA3022652.1"/>
    </source>
</evidence>
<comment type="caution">
    <text evidence="2">The sequence shown here is derived from an EMBL/GenBank/DDBJ whole genome shotgun (WGS) entry which is preliminary data.</text>
</comment>
<accession>A0ABP6KUI7</accession>